<dbReference type="EMBL" id="PQFF01000024">
    <property type="protein sequence ID" value="RHZ88034.1"/>
    <property type="molecule type" value="Genomic_DNA"/>
</dbReference>
<keyword evidence="3" id="KW-1185">Reference proteome</keyword>
<feature type="transmembrane region" description="Helical" evidence="1">
    <location>
        <begin position="83"/>
        <end position="104"/>
    </location>
</feature>
<name>A0A397JS77_9GLOM</name>
<protein>
    <submittedName>
        <fullName evidence="2">Uncharacterized protein</fullName>
    </submittedName>
</protein>
<dbReference type="AlphaFoldDB" id="A0A397JS77"/>
<comment type="caution">
    <text evidence="2">The sequence shown here is derived from an EMBL/GenBank/DDBJ whole genome shotgun (WGS) entry which is preliminary data.</text>
</comment>
<dbReference type="Proteomes" id="UP000266861">
    <property type="component" value="Unassembled WGS sequence"/>
</dbReference>
<proteinExistence type="predicted"/>
<gene>
    <name evidence="2" type="ORF">Glove_26g186</name>
</gene>
<sequence>MRTLILKGENNVTISLLVFLLATAIDVCNMDLIKHVIDFICTSHNVISAIHCLRASSSSSIFSKTLERKCLLYHLVAVPSENLLGMNCFILVMLSPLTLYSHIVSRKSKLLGEKFQNDTLEGEAGSEDMLSFYIVTLERSEDEICIDLGDYGDCGDFEAL</sequence>
<evidence type="ECO:0000256" key="1">
    <source>
        <dbReference type="SAM" id="Phobius"/>
    </source>
</evidence>
<keyword evidence="1" id="KW-0472">Membrane</keyword>
<keyword evidence="1" id="KW-1133">Transmembrane helix</keyword>
<reference evidence="2 3" key="1">
    <citation type="submission" date="2018-08" db="EMBL/GenBank/DDBJ databases">
        <title>Genome and evolution of the arbuscular mycorrhizal fungus Diversispora epigaea (formerly Glomus versiforme) and its bacterial endosymbionts.</title>
        <authorList>
            <person name="Sun X."/>
            <person name="Fei Z."/>
            <person name="Harrison M."/>
        </authorList>
    </citation>
    <scope>NUCLEOTIDE SEQUENCE [LARGE SCALE GENOMIC DNA]</scope>
    <source>
        <strain evidence="2 3">IT104</strain>
    </source>
</reference>
<evidence type="ECO:0000313" key="2">
    <source>
        <dbReference type="EMBL" id="RHZ88034.1"/>
    </source>
</evidence>
<organism evidence="2 3">
    <name type="scientific">Diversispora epigaea</name>
    <dbReference type="NCBI Taxonomy" id="1348612"/>
    <lineage>
        <taxon>Eukaryota</taxon>
        <taxon>Fungi</taxon>
        <taxon>Fungi incertae sedis</taxon>
        <taxon>Mucoromycota</taxon>
        <taxon>Glomeromycotina</taxon>
        <taxon>Glomeromycetes</taxon>
        <taxon>Diversisporales</taxon>
        <taxon>Diversisporaceae</taxon>
        <taxon>Diversispora</taxon>
    </lineage>
</organism>
<keyword evidence="1" id="KW-0812">Transmembrane</keyword>
<evidence type="ECO:0000313" key="3">
    <source>
        <dbReference type="Proteomes" id="UP000266861"/>
    </source>
</evidence>
<accession>A0A397JS77</accession>